<reference evidence="1" key="1">
    <citation type="submission" date="2020-05" db="EMBL/GenBank/DDBJ databases">
        <authorList>
            <person name="Chiriac C."/>
            <person name="Salcher M."/>
            <person name="Ghai R."/>
            <person name="Kavagutti S V."/>
        </authorList>
    </citation>
    <scope>NUCLEOTIDE SEQUENCE</scope>
</reference>
<protein>
    <submittedName>
        <fullName evidence="1">Unannotated protein</fullName>
    </submittedName>
</protein>
<organism evidence="1">
    <name type="scientific">freshwater metagenome</name>
    <dbReference type="NCBI Taxonomy" id="449393"/>
    <lineage>
        <taxon>unclassified sequences</taxon>
        <taxon>metagenomes</taxon>
        <taxon>ecological metagenomes</taxon>
    </lineage>
</organism>
<sequence length="417" mass="44951">MTTQGAIPATGTGCSAPVDAVDPDLRAAFDALDRANVGWLVLRGSVDGGRGDVDLLVDPSARALVGPALTAAGFVHRRAPEHRPHRLFVRRSSAGWLVLDVLHEVEPVGARSHPFPIAAELIERSSRDVLEVPRPSTEDAAWLALLRAGRPGALSVDMSSIPSTLEGPVPGLLDDLVGSSTASHLLAAVSGADPASASRALAPITSVLRPRPRPLPRFIRRVRDALAWRSEGRNGLAVAVLGPDGAGKSTLIAGLCESLPFAVSVHYLGVFRTSERERLLRRIPGVALAGKLATLRIRSLSGALGTRRGRIVLYDRHVVDALLRPGKHTFRSRVSYGLLARACPPPDLFVVLDAPGEVMFARKGEHTVGILEERRQRYLDLRQRYDQLEVVDATASESDVRRIVETLIWQHYAGESL</sequence>
<dbReference type="InterPro" id="IPR027417">
    <property type="entry name" value="P-loop_NTPase"/>
</dbReference>
<name>A0A6J7C5F3_9ZZZZ</name>
<proteinExistence type="predicted"/>
<accession>A0A6J7C5F3</accession>
<dbReference type="SUPFAM" id="SSF52540">
    <property type="entry name" value="P-loop containing nucleoside triphosphate hydrolases"/>
    <property type="match status" value="1"/>
</dbReference>
<dbReference type="EMBL" id="CAFBIZ010000262">
    <property type="protein sequence ID" value="CAB4852381.1"/>
    <property type="molecule type" value="Genomic_DNA"/>
</dbReference>
<dbReference type="AlphaFoldDB" id="A0A6J7C5F3"/>
<evidence type="ECO:0000313" key="1">
    <source>
        <dbReference type="EMBL" id="CAB4852381.1"/>
    </source>
</evidence>
<gene>
    <name evidence="1" type="ORF">UFOPK3268_01630</name>
</gene>
<dbReference type="Gene3D" id="3.40.50.300">
    <property type="entry name" value="P-loop containing nucleotide triphosphate hydrolases"/>
    <property type="match status" value="1"/>
</dbReference>